<dbReference type="PANTHER" id="PTHR44329">
    <property type="entry name" value="SERINE/THREONINE-PROTEIN KINASE TNNI3K-RELATED"/>
    <property type="match status" value="1"/>
</dbReference>
<sequence length="283" mass="32627">MAEDKSLDDILMSSEDLIAQEKLDSGGYGLVSLCKHRIHGLVVLKTVYTGFKNPMYNDKLLEEGKIMHMLKNDRVVKLLGLILEEGNYSLVMEYLRNGNLMTILHKVFVPMSIKARFIMEIIEGMTYLHDQNVIHKDVKPQNILADENFHIKIADLGVATFKKWSTLTKEEINRQRKYPNKSTDSTRKSNAGTLIYMAPEHLKSLNVKSTEKSDVYSFAIVIWVILMDKEPYENAHNEDHISFCVTRNDRPDMEDLPDDCPEAIELMVKCWEDNPEERPTFNS</sequence>
<dbReference type="InterPro" id="IPR011009">
    <property type="entry name" value="Kinase-like_dom_sf"/>
</dbReference>
<dbReference type="Pfam" id="PF00069">
    <property type="entry name" value="Pkinase"/>
    <property type="match status" value="1"/>
</dbReference>
<accession>A0A8T2JJ03</accession>
<proteinExistence type="predicted"/>
<dbReference type="AlphaFoldDB" id="A0A8T2JJ03"/>
<dbReference type="SUPFAM" id="SSF56112">
    <property type="entry name" value="Protein kinase-like (PK-like)"/>
    <property type="match status" value="1"/>
</dbReference>
<organism evidence="2 3">
    <name type="scientific">Hymenochirus boettgeri</name>
    <name type="common">Congo dwarf clawed frog</name>
    <dbReference type="NCBI Taxonomy" id="247094"/>
    <lineage>
        <taxon>Eukaryota</taxon>
        <taxon>Metazoa</taxon>
        <taxon>Chordata</taxon>
        <taxon>Craniata</taxon>
        <taxon>Vertebrata</taxon>
        <taxon>Euteleostomi</taxon>
        <taxon>Amphibia</taxon>
        <taxon>Batrachia</taxon>
        <taxon>Anura</taxon>
        <taxon>Pipoidea</taxon>
        <taxon>Pipidae</taxon>
        <taxon>Pipinae</taxon>
        <taxon>Hymenochirus</taxon>
    </lineage>
</organism>
<evidence type="ECO:0000259" key="1">
    <source>
        <dbReference type="PROSITE" id="PS50011"/>
    </source>
</evidence>
<dbReference type="SMART" id="SM00220">
    <property type="entry name" value="S_TKc"/>
    <property type="match status" value="1"/>
</dbReference>
<dbReference type="GO" id="GO:0005524">
    <property type="term" value="F:ATP binding"/>
    <property type="evidence" value="ECO:0007669"/>
    <property type="project" value="InterPro"/>
</dbReference>
<evidence type="ECO:0000313" key="2">
    <source>
        <dbReference type="EMBL" id="KAG8442456.1"/>
    </source>
</evidence>
<dbReference type="EMBL" id="JAACNH010000005">
    <property type="protein sequence ID" value="KAG8442456.1"/>
    <property type="molecule type" value="Genomic_DNA"/>
</dbReference>
<dbReference type="Proteomes" id="UP000812440">
    <property type="component" value="Chromosome 6"/>
</dbReference>
<comment type="caution">
    <text evidence="2">The sequence shown here is derived from an EMBL/GenBank/DDBJ whole genome shotgun (WGS) entry which is preliminary data.</text>
</comment>
<feature type="domain" description="Protein kinase" evidence="1">
    <location>
        <begin position="17"/>
        <end position="283"/>
    </location>
</feature>
<evidence type="ECO:0000313" key="3">
    <source>
        <dbReference type="Proteomes" id="UP000812440"/>
    </source>
</evidence>
<dbReference type="InterPro" id="IPR051681">
    <property type="entry name" value="Ser/Thr_Kinases-Pseudokinases"/>
</dbReference>
<name>A0A8T2JJ03_9PIPI</name>
<keyword evidence="3" id="KW-1185">Reference proteome</keyword>
<protein>
    <recommendedName>
        <fullName evidence="1">Protein kinase domain-containing protein</fullName>
    </recommendedName>
</protein>
<dbReference type="PANTHER" id="PTHR44329:SF6">
    <property type="entry name" value="RECEPTOR-INTERACTING SERINE_THREONINE-PROTEIN KINASE 1"/>
    <property type="match status" value="1"/>
</dbReference>
<dbReference type="PROSITE" id="PS50011">
    <property type="entry name" value="PROTEIN_KINASE_DOM"/>
    <property type="match status" value="1"/>
</dbReference>
<dbReference type="GO" id="GO:0004706">
    <property type="term" value="F:JUN kinase kinase kinase activity"/>
    <property type="evidence" value="ECO:0007669"/>
    <property type="project" value="TreeGrafter"/>
</dbReference>
<dbReference type="Gene3D" id="1.10.510.10">
    <property type="entry name" value="Transferase(Phosphotransferase) domain 1"/>
    <property type="match status" value="1"/>
</dbReference>
<reference evidence="2" key="1">
    <citation type="thesis" date="2020" institute="ProQuest LLC" country="789 East Eisenhower Parkway, Ann Arbor, MI, USA">
        <title>Comparative Genomics and Chromosome Evolution.</title>
        <authorList>
            <person name="Mudd A.B."/>
        </authorList>
    </citation>
    <scope>NUCLEOTIDE SEQUENCE</scope>
    <source>
        <strain evidence="2">Female2</strain>
        <tissue evidence="2">Blood</tissue>
    </source>
</reference>
<gene>
    <name evidence="2" type="ORF">GDO86_011300</name>
</gene>
<dbReference type="OrthoDB" id="535509at2759"/>
<dbReference type="InterPro" id="IPR000719">
    <property type="entry name" value="Prot_kinase_dom"/>
</dbReference>